<name>A0A194RBT3_PAPMA</name>
<feature type="chain" id="PRO_5008265081" evidence="1">
    <location>
        <begin position="18"/>
        <end position="64"/>
    </location>
</feature>
<evidence type="ECO:0000313" key="3">
    <source>
        <dbReference type="Proteomes" id="UP000053240"/>
    </source>
</evidence>
<evidence type="ECO:0000256" key="1">
    <source>
        <dbReference type="SAM" id="SignalP"/>
    </source>
</evidence>
<reference evidence="2 3" key="1">
    <citation type="journal article" date="2015" name="Nat. Commun.">
        <title>Outbred genome sequencing and CRISPR/Cas9 gene editing in butterflies.</title>
        <authorList>
            <person name="Li X."/>
            <person name="Fan D."/>
            <person name="Zhang W."/>
            <person name="Liu G."/>
            <person name="Zhang L."/>
            <person name="Zhao L."/>
            <person name="Fang X."/>
            <person name="Chen L."/>
            <person name="Dong Y."/>
            <person name="Chen Y."/>
            <person name="Ding Y."/>
            <person name="Zhao R."/>
            <person name="Feng M."/>
            <person name="Zhu Y."/>
            <person name="Feng Y."/>
            <person name="Jiang X."/>
            <person name="Zhu D."/>
            <person name="Xiang H."/>
            <person name="Feng X."/>
            <person name="Li S."/>
            <person name="Wang J."/>
            <person name="Zhang G."/>
            <person name="Kronforst M.R."/>
            <person name="Wang W."/>
        </authorList>
    </citation>
    <scope>NUCLEOTIDE SEQUENCE [LARGE SCALE GENOMIC DNA]</scope>
    <source>
        <strain evidence="2">Ya'a_city_454_Pm</strain>
        <tissue evidence="2">Whole body</tissue>
    </source>
</reference>
<proteinExistence type="predicted"/>
<dbReference type="Proteomes" id="UP000053240">
    <property type="component" value="Unassembled WGS sequence"/>
</dbReference>
<dbReference type="EMBL" id="KQ460397">
    <property type="protein sequence ID" value="KPJ15298.1"/>
    <property type="molecule type" value="Genomic_DNA"/>
</dbReference>
<keyword evidence="1" id="KW-0732">Signal</keyword>
<accession>A0A194RBT3</accession>
<evidence type="ECO:0000313" key="2">
    <source>
        <dbReference type="EMBL" id="KPJ15298.1"/>
    </source>
</evidence>
<gene>
    <name evidence="2" type="ORF">RR48_09325</name>
</gene>
<protein>
    <submittedName>
        <fullName evidence="2">Uncharacterized protein</fullName>
    </submittedName>
</protein>
<sequence>MLKVVLLLLVVVYTCQAEVYGQVNFLEMPKNSAVDGPMGFRRVGTGNDGPEDVPKAIPFFKSNS</sequence>
<feature type="signal peptide" evidence="1">
    <location>
        <begin position="1"/>
        <end position="17"/>
    </location>
</feature>
<organism evidence="2 3">
    <name type="scientific">Papilio machaon</name>
    <name type="common">Old World swallowtail butterfly</name>
    <dbReference type="NCBI Taxonomy" id="76193"/>
    <lineage>
        <taxon>Eukaryota</taxon>
        <taxon>Metazoa</taxon>
        <taxon>Ecdysozoa</taxon>
        <taxon>Arthropoda</taxon>
        <taxon>Hexapoda</taxon>
        <taxon>Insecta</taxon>
        <taxon>Pterygota</taxon>
        <taxon>Neoptera</taxon>
        <taxon>Endopterygota</taxon>
        <taxon>Lepidoptera</taxon>
        <taxon>Glossata</taxon>
        <taxon>Ditrysia</taxon>
        <taxon>Papilionoidea</taxon>
        <taxon>Papilionidae</taxon>
        <taxon>Papilioninae</taxon>
        <taxon>Papilio</taxon>
    </lineage>
</organism>
<dbReference type="AlphaFoldDB" id="A0A194RBT3"/>
<dbReference type="InParanoid" id="A0A194RBT3"/>
<keyword evidence="3" id="KW-1185">Reference proteome</keyword>